<dbReference type="Pfam" id="PF05405">
    <property type="entry name" value="Mt_ATP-synt_B"/>
    <property type="match status" value="1"/>
</dbReference>
<evidence type="ECO:0000256" key="4">
    <source>
        <dbReference type="ARBA" id="ARBA00022781"/>
    </source>
</evidence>
<evidence type="ECO:0000313" key="11">
    <source>
        <dbReference type="EMBL" id="VDD87467.1"/>
    </source>
</evidence>
<dbReference type="GO" id="GO:0046933">
    <property type="term" value="F:proton-transporting ATP synthase activity, rotational mechanism"/>
    <property type="evidence" value="ECO:0007669"/>
    <property type="project" value="TreeGrafter"/>
</dbReference>
<evidence type="ECO:0000256" key="1">
    <source>
        <dbReference type="ARBA" id="ARBA00007479"/>
    </source>
</evidence>
<dbReference type="SUPFAM" id="SSF161060">
    <property type="entry name" value="ATP synthase B chain-like"/>
    <property type="match status" value="1"/>
</dbReference>
<dbReference type="Gene3D" id="1.20.5.2210">
    <property type="match status" value="1"/>
</dbReference>
<feature type="transmembrane region" description="Helical" evidence="10">
    <location>
        <begin position="127"/>
        <end position="145"/>
    </location>
</feature>
<evidence type="ECO:0000256" key="5">
    <source>
        <dbReference type="ARBA" id="ARBA00022792"/>
    </source>
</evidence>
<dbReference type="EMBL" id="UXUI01007414">
    <property type="protein sequence ID" value="VDD87467.1"/>
    <property type="molecule type" value="Genomic_DNA"/>
</dbReference>
<evidence type="ECO:0000313" key="13">
    <source>
        <dbReference type="WBParaSite" id="EVEC_0000290201-mRNA-1"/>
    </source>
</evidence>
<keyword evidence="10" id="KW-0812">Transmembrane</keyword>
<reference evidence="13" key="1">
    <citation type="submission" date="2017-02" db="UniProtKB">
        <authorList>
            <consortium name="WormBaseParasite"/>
        </authorList>
    </citation>
    <scope>IDENTIFICATION</scope>
</reference>
<organism evidence="13">
    <name type="scientific">Enterobius vermicularis</name>
    <name type="common">Human pinworm</name>
    <dbReference type="NCBI Taxonomy" id="51028"/>
    <lineage>
        <taxon>Eukaryota</taxon>
        <taxon>Metazoa</taxon>
        <taxon>Ecdysozoa</taxon>
        <taxon>Nematoda</taxon>
        <taxon>Chromadorea</taxon>
        <taxon>Rhabditida</taxon>
        <taxon>Spirurina</taxon>
        <taxon>Oxyuridomorpha</taxon>
        <taxon>Oxyuroidea</taxon>
        <taxon>Oxyuridae</taxon>
        <taxon>Enterobius</taxon>
    </lineage>
</organism>
<dbReference type="GO" id="GO:0045259">
    <property type="term" value="C:proton-transporting ATP synthase complex"/>
    <property type="evidence" value="ECO:0007669"/>
    <property type="project" value="UniProtKB-KW"/>
</dbReference>
<evidence type="ECO:0000256" key="8">
    <source>
        <dbReference type="ARBA" id="ARBA00023136"/>
    </source>
</evidence>
<protein>
    <recommendedName>
        <fullName evidence="9">ATP synthase subunit b</fullName>
    </recommendedName>
</protein>
<dbReference type="PANTHER" id="PTHR12733">
    <property type="entry name" value="MITOCHONDRIAL ATP SYNTHASE B CHAIN"/>
    <property type="match status" value="1"/>
</dbReference>
<keyword evidence="12" id="KW-1185">Reference proteome</keyword>
<feature type="transmembrane region" description="Helical" evidence="10">
    <location>
        <begin position="100"/>
        <end position="120"/>
    </location>
</feature>
<evidence type="ECO:0000256" key="9">
    <source>
        <dbReference type="RuleBase" id="RU368017"/>
    </source>
</evidence>
<keyword evidence="2 9" id="KW-0813">Transport</keyword>
<dbReference type="OrthoDB" id="67388at2759"/>
<accession>A0A0N4UZ65</accession>
<proteinExistence type="inferred from homology"/>
<keyword evidence="6 9" id="KW-0406">Ion transport</keyword>
<reference evidence="11 12" key="2">
    <citation type="submission" date="2018-10" db="EMBL/GenBank/DDBJ databases">
        <authorList>
            <consortium name="Pathogen Informatics"/>
        </authorList>
    </citation>
    <scope>NUCLEOTIDE SEQUENCE [LARGE SCALE GENOMIC DNA]</scope>
</reference>
<evidence type="ECO:0000256" key="3">
    <source>
        <dbReference type="ARBA" id="ARBA00022547"/>
    </source>
</evidence>
<sequence>MSLSRMNCMVGRPRVFVFSIQAVREASTARIPLKGELHPPRAFMQDVDKEFFAPESLPEMPKDYKEYPERDLKNFPYPTRRMYPPKSRLLMFPDSWFTPFYKLTGVSGPYIFFGGLFLFLVNKEIFVFDDAAAILGNWILWYLFISRSFGFKEHFPTALKEAMQLQLEATYRSNLMKTASEMKRRLDYLQETEAAQKRVERAYMLNWIIDSVHKEIEQNKDGIKDKYLNGCIDELKNLAAHAH</sequence>
<comment type="similarity">
    <text evidence="1 9">Belongs to the eukaryotic ATPase B chain family.</text>
</comment>
<comment type="subunit">
    <text evidence="9">F-type ATPases have 2 components, CF(1) - the catalytic core - and CF(0) - the membrane proton channel. CF(1) and CF(0) have multiple subunits.</text>
</comment>
<keyword evidence="4 9" id="KW-0375">Hydrogen ion transport</keyword>
<gene>
    <name evidence="11" type="ORF">EVEC_LOCUS2610</name>
</gene>
<keyword evidence="10" id="KW-1133">Transmembrane helix</keyword>
<evidence type="ECO:0000256" key="7">
    <source>
        <dbReference type="ARBA" id="ARBA00023128"/>
    </source>
</evidence>
<comment type="subcellular location">
    <subcellularLocation>
        <location evidence="9">Mitochondrion</location>
    </subcellularLocation>
    <subcellularLocation>
        <location evidence="9">Mitochondrion inner membrane</location>
    </subcellularLocation>
</comment>
<evidence type="ECO:0000313" key="12">
    <source>
        <dbReference type="Proteomes" id="UP000274131"/>
    </source>
</evidence>
<dbReference type="InterPro" id="IPR013837">
    <property type="entry name" value="ATP_synth_F0_suB"/>
</dbReference>
<dbReference type="PANTHER" id="PTHR12733:SF3">
    <property type="entry name" value="ATP SYNTHASE F(0) COMPLEX SUBUNIT B1, MITOCHONDRIAL"/>
    <property type="match status" value="1"/>
</dbReference>
<evidence type="ECO:0000256" key="2">
    <source>
        <dbReference type="ARBA" id="ARBA00022448"/>
    </source>
</evidence>
<evidence type="ECO:0000256" key="6">
    <source>
        <dbReference type="ARBA" id="ARBA00023065"/>
    </source>
</evidence>
<dbReference type="AlphaFoldDB" id="A0A0N4UZ65"/>
<dbReference type="InterPro" id="IPR008688">
    <property type="entry name" value="ATP_synth_Bsub_B/MI25"/>
</dbReference>
<keyword evidence="3 9" id="KW-0138">CF(0)</keyword>
<keyword evidence="7 9" id="KW-0496">Mitochondrion</keyword>
<name>A0A0N4UZ65_ENTVE</name>
<comment type="function">
    <text evidence="9">Subunit b, of the mitochondrial membrane ATP synthase complex (F(1)F(0) ATP synthase or Complex V) that produces ATP from ADP in the presence of a proton gradient across the membrane which is generated by electron transport complexes of the respiratory chain. ATP synthase complex consist of a soluble F(1) head domain - the catalytic core - and a membrane F(1) domain - the membrane proton channel. These two domains are linked by a central stalk rotating inside the F(1) region and a stationary peripheral stalk. During catalysis, ATP synthesis in the catalytic domain of F(1) is coupled via a rotary mechanism of the central stalk subunits to proton translocation. In vivo, can only synthesize ATP although its ATP hydrolase activity can be activated artificially in vitro. Part of the complex F(0) domain. Part of the complex F(0) domain and the peripheric stalk, which acts as a stator to hold the catalytic alpha(3)beta(3) subcomplex and subunit a/ATP6 static relative to the rotary elements.</text>
</comment>
<keyword evidence="8 9" id="KW-0472">Membrane</keyword>
<evidence type="ECO:0000256" key="10">
    <source>
        <dbReference type="SAM" id="Phobius"/>
    </source>
</evidence>
<dbReference type="Proteomes" id="UP000274131">
    <property type="component" value="Unassembled WGS sequence"/>
</dbReference>
<dbReference type="WBParaSite" id="EVEC_0000290201-mRNA-1">
    <property type="protein sequence ID" value="EVEC_0000290201-mRNA-1"/>
    <property type="gene ID" value="EVEC_0000290201"/>
</dbReference>
<keyword evidence="5 9" id="KW-0999">Mitochondrion inner membrane</keyword>
<dbReference type="GO" id="GO:0005743">
    <property type="term" value="C:mitochondrial inner membrane"/>
    <property type="evidence" value="ECO:0007669"/>
    <property type="project" value="UniProtKB-SubCell"/>
</dbReference>
<dbReference type="STRING" id="51028.A0A0N4UZ65"/>